<accession>A0A934VH50</accession>
<evidence type="ECO:0000313" key="2">
    <source>
        <dbReference type="EMBL" id="MBK1833568.1"/>
    </source>
</evidence>
<evidence type="ECO:0000313" key="3">
    <source>
        <dbReference type="Proteomes" id="UP000604083"/>
    </source>
</evidence>
<dbReference type="InterPro" id="IPR011737">
    <property type="entry name" value="CHP02206_TP0381"/>
</dbReference>
<keyword evidence="1" id="KW-0472">Membrane</keyword>
<keyword evidence="3" id="KW-1185">Reference proteome</keyword>
<proteinExistence type="predicted"/>
<dbReference type="Pfam" id="PF14808">
    <property type="entry name" value="TMEM164"/>
    <property type="match status" value="1"/>
</dbReference>
<dbReference type="RefSeq" id="WP_200391003.1">
    <property type="nucleotide sequence ID" value="NZ_JAENIO010000010.1"/>
</dbReference>
<feature type="transmembrane region" description="Helical" evidence="1">
    <location>
        <begin position="213"/>
        <end position="231"/>
    </location>
</feature>
<feature type="transmembrane region" description="Helical" evidence="1">
    <location>
        <begin position="77"/>
        <end position="95"/>
    </location>
</feature>
<feature type="transmembrane region" description="Helical" evidence="1">
    <location>
        <begin position="130"/>
        <end position="152"/>
    </location>
</feature>
<dbReference type="Proteomes" id="UP000604083">
    <property type="component" value="Unassembled WGS sequence"/>
</dbReference>
<feature type="transmembrane region" description="Helical" evidence="1">
    <location>
        <begin position="164"/>
        <end position="185"/>
    </location>
</feature>
<sequence length="240" mass="26744">MPLLPAAAFVHGSPSHWAALACGFIFLLAAILTHRRDPGHPAAKSLLWILILANLTSVFHTMISHRVAFENPKLDNLLPLHLCDCASLVAAAALLTRRPLLCELTYYLGLGGTLQGLITPSLTRDFPNPVYFSFFQLHLAVVLAALFLPLGLGWRPRRPLWKTTLRVFLCIDLYLLTVLIINVLLDTNYAFLMRKPEQASLFDHLGPHPWCHLSVQGLILLMLAVLSLPFLKNKPLTPRP</sequence>
<feature type="transmembrane region" description="Helical" evidence="1">
    <location>
        <begin position="45"/>
        <end position="65"/>
    </location>
</feature>
<evidence type="ECO:0000256" key="1">
    <source>
        <dbReference type="SAM" id="Phobius"/>
    </source>
</evidence>
<reference evidence="2" key="1">
    <citation type="submission" date="2021-01" db="EMBL/GenBank/DDBJ databases">
        <title>Modified the classification status of verrucomicrobia.</title>
        <authorList>
            <person name="Feng X."/>
        </authorList>
    </citation>
    <scope>NUCLEOTIDE SEQUENCE</scope>
    <source>
        <strain evidence="2">KCTC 12986</strain>
    </source>
</reference>
<keyword evidence="1" id="KW-1133">Transmembrane helix</keyword>
<dbReference type="EMBL" id="JAENIO010000010">
    <property type="protein sequence ID" value="MBK1833568.1"/>
    <property type="molecule type" value="Genomic_DNA"/>
</dbReference>
<organism evidence="2 3">
    <name type="scientific">Roseibacillus ishigakijimensis</name>
    <dbReference type="NCBI Taxonomy" id="454146"/>
    <lineage>
        <taxon>Bacteria</taxon>
        <taxon>Pseudomonadati</taxon>
        <taxon>Verrucomicrobiota</taxon>
        <taxon>Verrucomicrobiia</taxon>
        <taxon>Verrucomicrobiales</taxon>
        <taxon>Verrucomicrobiaceae</taxon>
        <taxon>Roseibacillus</taxon>
    </lineage>
</organism>
<feature type="transmembrane region" description="Helical" evidence="1">
    <location>
        <begin position="15"/>
        <end position="33"/>
    </location>
</feature>
<keyword evidence="1" id="KW-0812">Transmembrane</keyword>
<comment type="caution">
    <text evidence="2">The sequence shown here is derived from an EMBL/GenBank/DDBJ whole genome shotgun (WGS) entry which is preliminary data.</text>
</comment>
<gene>
    <name evidence="2" type="ORF">JIN78_05790</name>
</gene>
<protein>
    <submittedName>
        <fullName evidence="2">TIGR02206 family membrane protein</fullName>
    </submittedName>
</protein>
<name>A0A934VH50_9BACT</name>
<dbReference type="NCBIfam" id="TIGR02206">
    <property type="entry name" value="intg_mem_TP0381"/>
    <property type="match status" value="1"/>
</dbReference>
<dbReference type="AlphaFoldDB" id="A0A934VH50"/>
<feature type="transmembrane region" description="Helical" evidence="1">
    <location>
        <begin position="100"/>
        <end position="118"/>
    </location>
</feature>